<name>A0A183LID2_9TREM</name>
<evidence type="ECO:0000313" key="2">
    <source>
        <dbReference type="Proteomes" id="UP000277204"/>
    </source>
</evidence>
<dbReference type="InterPro" id="IPR036691">
    <property type="entry name" value="Endo/exonu/phosph_ase_sf"/>
</dbReference>
<dbReference type="AlphaFoldDB" id="A0A183LID2"/>
<proteinExistence type="predicted"/>
<keyword evidence="2" id="KW-1185">Reference proteome</keyword>
<sequence length="93" mass="10317">MNVIQCYVPTSDSNDDDDEDRSYGSLQSILEKYSGKNLIIMMRNLNAKVGMDNNGYEDIMGRHGLGERNESAERSANLLASNQSVMGGIIFTH</sequence>
<accession>A0A183LID2</accession>
<gene>
    <name evidence="1" type="ORF">SMRZ_LOCUS3557</name>
</gene>
<dbReference type="EMBL" id="UZAI01001030">
    <property type="protein sequence ID" value="VDO58450.1"/>
    <property type="molecule type" value="Genomic_DNA"/>
</dbReference>
<dbReference type="Gene3D" id="3.60.10.10">
    <property type="entry name" value="Endonuclease/exonuclease/phosphatase"/>
    <property type="match status" value="1"/>
</dbReference>
<dbReference type="Proteomes" id="UP000277204">
    <property type="component" value="Unassembled WGS sequence"/>
</dbReference>
<evidence type="ECO:0000313" key="1">
    <source>
        <dbReference type="EMBL" id="VDO58450.1"/>
    </source>
</evidence>
<organism evidence="1 2">
    <name type="scientific">Schistosoma margrebowiei</name>
    <dbReference type="NCBI Taxonomy" id="48269"/>
    <lineage>
        <taxon>Eukaryota</taxon>
        <taxon>Metazoa</taxon>
        <taxon>Spiralia</taxon>
        <taxon>Lophotrochozoa</taxon>
        <taxon>Platyhelminthes</taxon>
        <taxon>Trematoda</taxon>
        <taxon>Digenea</taxon>
        <taxon>Strigeidida</taxon>
        <taxon>Schistosomatoidea</taxon>
        <taxon>Schistosomatidae</taxon>
        <taxon>Schistosoma</taxon>
    </lineage>
</organism>
<protein>
    <submittedName>
        <fullName evidence="1">Uncharacterized protein</fullName>
    </submittedName>
</protein>
<reference evidence="1 2" key="1">
    <citation type="submission" date="2018-11" db="EMBL/GenBank/DDBJ databases">
        <authorList>
            <consortium name="Pathogen Informatics"/>
        </authorList>
    </citation>
    <scope>NUCLEOTIDE SEQUENCE [LARGE SCALE GENOMIC DNA]</scope>
    <source>
        <strain evidence="1 2">Zambia</strain>
    </source>
</reference>